<organism evidence="1 2">
    <name type="scientific">Bacillus phage 1_ICo-2020</name>
    <dbReference type="NCBI Taxonomy" id="2759272"/>
    <lineage>
        <taxon>Viruses</taxon>
        <taxon>Duplodnaviria</taxon>
        <taxon>Heunggongvirae</taxon>
        <taxon>Uroviricota</taxon>
        <taxon>Caudoviricetes</taxon>
        <taxon>Ehrlichviridae</taxon>
        <taxon>Suttonboningtonvirus</taxon>
        <taxon>Suttonboningtonvirus sv1ICo2020</taxon>
    </lineage>
</organism>
<dbReference type="EMBL" id="MT700412">
    <property type="protein sequence ID" value="QNI20392.1"/>
    <property type="molecule type" value="Genomic_DNA"/>
</dbReference>
<evidence type="ECO:0000313" key="2">
    <source>
        <dbReference type="Proteomes" id="UP000515915"/>
    </source>
</evidence>
<proteinExistence type="predicted"/>
<evidence type="ECO:0000313" key="1">
    <source>
        <dbReference type="EMBL" id="QNI20392.1"/>
    </source>
</evidence>
<reference evidence="1 2" key="1">
    <citation type="submission" date="2020-06" db="EMBL/GenBank/DDBJ databases">
        <authorList>
            <person name="Connerton I.F."/>
        </authorList>
    </citation>
    <scope>NUCLEOTIDE SEQUENCE [LARGE SCALE GENOMIC DNA]</scope>
</reference>
<sequence length="58" mass="7241">MPGMINFRELDIVRLSEIKKHHEKLMRQYIWNNYRYNYSLTIVAKINAEMFRRYGQIF</sequence>
<keyword evidence="2" id="KW-1185">Reference proteome</keyword>
<name>A0A7G8AKE7_9CAUD</name>
<dbReference type="Proteomes" id="UP000515915">
    <property type="component" value="Segment"/>
</dbReference>
<protein>
    <submittedName>
        <fullName evidence="1">Uncharacterized protein</fullName>
    </submittedName>
</protein>
<accession>A0A7G8AKE7</accession>